<dbReference type="InterPro" id="IPR033116">
    <property type="entry name" value="TRYPSIN_SER"/>
</dbReference>
<feature type="disulfide bond" evidence="18">
    <location>
        <begin position="1796"/>
        <end position="1842"/>
    </location>
</feature>
<sequence length="2159" mass="236417">MTSNTALQRGYRNNGFSPDEELDPFYQYRRPGGGAGTRNALPSYGSRDRPAFRGDLLPIPDRKVGRSICMTMAFFAALAVILLVGLGIFVALYFSGLQAADYSSTATPRTVGSTSVGSGTGRTPLSGQVSIDMILTIDRDFRSEYNDPTSAEYQELENTVATWVDSLLRNSGVMAVYSQNQIIGFSEGSVLAALRLRFREALIDVPEVPSDLNAILRLFVDDVEEIIRNAIDQPGCCAGLDIIRNIVNSATIDPPPDEPIDGGSPITVNPQPTDPQTSAPMVPQTAPQTDPPTAAASEAPTAAPTDPPVDPPTEPPVDPPTDPPVDPPTDPPVDPPTDPPVDPPTDPPVDPPTDPPVDPPTDPPVDPPTDPPVDPPTAPPVDPPTAPPVDPPTDPPVDPPTDPPVDPPTNPPSDPPTVKSTDSPTDPPASSTKLPSASTTGPPIDRSSTPFDQLIPTITTPQAEPTTNEAPNATFSSTSPSIESTPVPPEDPCASNDTCKNGGICNSTLDGFVCECLSDFVGLQCEYRSNPYNLVLVADGPRIYVAPADTFDFTAIPGLDRELGRAVAVDYDPADGMVYWTDNLKMSISRSRLDGTSANDLITNLQIPDGLCLDTEHRVMFWTDRGSDLIERATFEGMERSVVLNLADETADFVQPRAIIVDTVHSNLYWTDWGTLPKIQRVSTNGTSRIVLVDTGLYWPNGLTIDQQGGRVYWCDAYYDAFESVDLSGQDRRLHVQFSDQNVHPFDVFFYQNYLFWTSWLPSNDLLRLELDSPSAILKTVGNVDFTQIAGLHFYDDNFANHSCVDSKPCGVAERCRQFSTSYQCVCRDGLEGDGCQLLSRVMENITVGTNETVQITSPGYPDNYPRNVAVTWVIRTDENWKIRLLFPNQDPSIKDVWRVGNGENVSDSSSLVATWVRGGDISDLLSEENTMWVSHRKFYPMAEREAFVIAATSVPSSETPNCGVDEFECGNSVCLDGDVECNFFPECADESDELECDGCNTTSYITAAYNSSFSIFSTASLRTHDDSSCFWSVIGPSDSHIAVHILQYQLEANARIIFGYYDGGLPKSLADFGEGPLDPRHLLFKRDSIRIWYYVNASSSFHLAIEALRPSDYVECEVYPYIYLHDEACDRVLQCPNGDDEMNCECQPDEHQCQNSICVSPAEADCNGMAECRDYSDEGTACYEGYCTAIEDNPCAAVLPYNMTFFPNDFVLSLRNAEDLIAERLDQFMTNCSADDRLALCMSMFPECPRFGPERRVCASLCSDAVQCLGLGANFMGLQCDVYPDNGVLSTSDGCLYDDADILGIGDCGRRPAASPDLNPYSRIINGAESHIANWPWIASMRWPGGYHGCAATLITTQWALTAAHCVPLLPSLVFGSSTLVLPPNYPHVRGIAKTVPHPRYTLASIMDDIALVKLAAPVEFSDTIRPACLEYEGDEEEKYDKCHVVGWGLTEHGNPYSISPVLKEGRVPLVTPEVCKNLIKNRLFVSTHQICAGLARDRNGTCHGDSGGPLICQAADGRWKLVGITSAGVICGGEDTTEVYTRVSKYIDFIRHTIASDSDDCSPDEFQCGNSVCIGEDKQCNEFRDCPDGLDEAECDGCNTTSSIQASFNSTFSIYSAPPLRFNLQQCVWYVRAPDNAHIAIHIIDYHLSAASSVSFGYGWEPLSETVEGILRDGPHDRGHLGFRYDRLWIFYFPASPSDFHLGIQAVTSDDYLNCEAHPYIYLNNERCDRVSQCPNGDDEKDCECIAEEHECGNGICVSPADAQCNGVVECADFSDEGLDCYDNYCVEIANAVCSAVLPYNMTFFPNDFVVSHQQANDSITEYLPQLTTNCTESERLALCMSFFPECPQFGAQRRVCASFCLEALECIGLEDGATALQCGVYPDRGVLSTPEGCNYDDRDILQTGECGTRPAASPFLNPYSRIIDGVETHIANWPWIASFRYLNGFHGCGAVLIKPQWAITAAHCDGQSYLVFGISTHERPPMYPHVRQVVKRISHPGWKGSNYHDDIALLKLDTPVQFTDTIRPACLEYEGNEEEKYDTCHVVGWGKTDEALDTTSPVLKEARVPLIPLEQCLSYDIKRFLFLSSSQICAGVDGGNSTCRGDSGGPLICRGSNGRWNLVGLTSTVTVCRGFQTPAVYTRISQYIDFIRRTIASDGE</sequence>
<dbReference type="SUPFAM" id="SSF49854">
    <property type="entry name" value="Spermadhesin, CUB domain"/>
    <property type="match status" value="1"/>
</dbReference>
<dbReference type="OMA" id="ECEVYPY"/>
<feature type="domain" description="FZ" evidence="26">
    <location>
        <begin position="1783"/>
        <end position="1899"/>
    </location>
</feature>
<keyword evidence="21" id="KW-0378">Hydrolase</keyword>
<evidence type="ECO:0000256" key="19">
    <source>
        <dbReference type="PROSITE-ProRule" id="PRU00124"/>
    </source>
</evidence>
<feature type="transmembrane region" description="Helical" evidence="23">
    <location>
        <begin position="72"/>
        <end position="94"/>
    </location>
</feature>
<dbReference type="SMART" id="SM00135">
    <property type="entry name" value="LY"/>
    <property type="match status" value="4"/>
</dbReference>
<dbReference type="Pfam" id="PF00089">
    <property type="entry name" value="Trypsin"/>
    <property type="match status" value="2"/>
</dbReference>
<dbReference type="InterPro" id="IPR036055">
    <property type="entry name" value="LDL_receptor-like_sf"/>
</dbReference>
<keyword evidence="4 17" id="KW-0245">EGF-like domain</keyword>
<keyword evidence="12 23" id="KW-0472">Membrane</keyword>
<feature type="domain" description="EGF-like" evidence="25">
    <location>
        <begin position="489"/>
        <end position="526"/>
    </location>
</feature>
<dbReference type="InterPro" id="IPR002172">
    <property type="entry name" value="LDrepeatLR_classA_rpt"/>
</dbReference>
<keyword evidence="6" id="KW-0768">Sushi</keyword>
<dbReference type="CDD" id="cd00041">
    <property type="entry name" value="CUB"/>
    <property type="match status" value="1"/>
</dbReference>
<keyword evidence="8" id="KW-0732">Signal</keyword>
<dbReference type="SMART" id="SM00179">
    <property type="entry name" value="EGF_CA"/>
    <property type="match status" value="2"/>
</dbReference>
<feature type="repeat" description="LDL-receptor class B" evidence="20">
    <location>
        <begin position="576"/>
        <end position="617"/>
    </location>
</feature>
<evidence type="ECO:0000256" key="16">
    <source>
        <dbReference type="ARBA" id="ARBA00024195"/>
    </source>
</evidence>
<dbReference type="InterPro" id="IPR000742">
    <property type="entry name" value="EGF"/>
</dbReference>
<feature type="disulfide bond" evidence="19">
    <location>
        <begin position="970"/>
        <end position="988"/>
    </location>
</feature>
<evidence type="ECO:0000256" key="13">
    <source>
        <dbReference type="ARBA" id="ARBA00023157"/>
    </source>
</evidence>
<dbReference type="Gene3D" id="3.30.70.960">
    <property type="entry name" value="SEA domain"/>
    <property type="match status" value="1"/>
</dbReference>
<evidence type="ECO:0000259" key="27">
    <source>
        <dbReference type="PROSITE" id="PS50240"/>
    </source>
</evidence>
<dbReference type="InterPro" id="IPR018114">
    <property type="entry name" value="TRYPSIN_HIS"/>
</dbReference>
<evidence type="ECO:0000256" key="3">
    <source>
        <dbReference type="ARBA" id="ARBA00022525"/>
    </source>
</evidence>
<evidence type="ECO:0000256" key="5">
    <source>
        <dbReference type="ARBA" id="ARBA00022583"/>
    </source>
</evidence>
<dbReference type="CDD" id="cd00190">
    <property type="entry name" value="Tryp_SPc"/>
    <property type="match status" value="2"/>
</dbReference>
<dbReference type="SUPFAM" id="SSF57196">
    <property type="entry name" value="EGF/Laminin"/>
    <property type="match status" value="1"/>
</dbReference>
<dbReference type="GO" id="GO:0004252">
    <property type="term" value="F:serine-type endopeptidase activity"/>
    <property type="evidence" value="ECO:0007669"/>
    <property type="project" value="InterPro"/>
</dbReference>
<dbReference type="GO" id="GO:0005886">
    <property type="term" value="C:plasma membrane"/>
    <property type="evidence" value="ECO:0007669"/>
    <property type="project" value="UniProtKB-SubCell"/>
</dbReference>
<dbReference type="InterPro" id="IPR000082">
    <property type="entry name" value="SEA_dom"/>
</dbReference>
<evidence type="ECO:0000259" key="26">
    <source>
        <dbReference type="PROSITE" id="PS50038"/>
    </source>
</evidence>
<dbReference type="PRINTS" id="PR00722">
    <property type="entry name" value="CHYMOTRYPSIN"/>
</dbReference>
<dbReference type="SUPFAM" id="SSF82671">
    <property type="entry name" value="SEA domain"/>
    <property type="match status" value="1"/>
</dbReference>
<dbReference type="SMART" id="SM00181">
    <property type="entry name" value="EGF"/>
    <property type="match status" value="2"/>
</dbReference>
<dbReference type="PROSITE" id="PS51120">
    <property type="entry name" value="LDLRB"/>
    <property type="match status" value="3"/>
</dbReference>
<dbReference type="PANTHER" id="PTHR24252:SF7">
    <property type="entry name" value="HYALIN"/>
    <property type="match status" value="1"/>
</dbReference>
<dbReference type="PROSITE" id="PS50240">
    <property type="entry name" value="TRYPSIN_DOM"/>
    <property type="match status" value="2"/>
</dbReference>
<feature type="disulfide bond" evidence="19">
    <location>
        <begin position="982"/>
        <end position="997"/>
    </location>
</feature>
<dbReference type="SUPFAM" id="SSF57424">
    <property type="entry name" value="LDL receptor-like module"/>
    <property type="match status" value="2"/>
</dbReference>
<feature type="repeat" description="LDL-receptor class B" evidence="20">
    <location>
        <begin position="618"/>
        <end position="665"/>
    </location>
</feature>
<keyword evidence="11 23" id="KW-1133">Transmembrane helix</keyword>
<dbReference type="GO" id="GO:0005576">
    <property type="term" value="C:extracellular region"/>
    <property type="evidence" value="ECO:0007669"/>
    <property type="project" value="UniProtKB-SubCell"/>
</dbReference>
<keyword evidence="5" id="KW-0254">Endocytosis</keyword>
<protein>
    <submittedName>
        <fullName evidence="28">Uncharacterized protein</fullName>
    </submittedName>
</protein>
<dbReference type="InterPro" id="IPR001314">
    <property type="entry name" value="Peptidase_S1A"/>
</dbReference>
<evidence type="ECO:0000256" key="2">
    <source>
        <dbReference type="ARBA" id="ARBA00004613"/>
    </source>
</evidence>
<keyword evidence="10" id="KW-0735">Signal-anchor</keyword>
<dbReference type="PROSITE" id="PS50068">
    <property type="entry name" value="LDLRA_2"/>
    <property type="match status" value="4"/>
</dbReference>
<evidence type="ECO:0000256" key="1">
    <source>
        <dbReference type="ARBA" id="ARBA00004401"/>
    </source>
</evidence>
<organism evidence="28 29">
    <name type="scientific">Patiria miniata</name>
    <name type="common">Bat star</name>
    <name type="synonym">Asterina miniata</name>
    <dbReference type="NCBI Taxonomy" id="46514"/>
    <lineage>
        <taxon>Eukaryota</taxon>
        <taxon>Metazoa</taxon>
        <taxon>Echinodermata</taxon>
        <taxon>Eleutherozoa</taxon>
        <taxon>Asterozoa</taxon>
        <taxon>Asteroidea</taxon>
        <taxon>Valvatacea</taxon>
        <taxon>Valvatida</taxon>
        <taxon>Asterinidae</taxon>
        <taxon>Patiria</taxon>
    </lineage>
</organism>
<dbReference type="PANTHER" id="PTHR24252">
    <property type="entry name" value="ACROSIN-RELATED"/>
    <property type="match status" value="1"/>
</dbReference>
<dbReference type="InterPro" id="IPR001881">
    <property type="entry name" value="EGF-like_Ca-bd_dom"/>
</dbReference>
<feature type="domain" description="Peptidase S1" evidence="27">
    <location>
        <begin position="1925"/>
        <end position="2155"/>
    </location>
</feature>
<dbReference type="Pfam" id="PF01390">
    <property type="entry name" value="SEA"/>
    <property type="match status" value="1"/>
</dbReference>
<evidence type="ECO:0000256" key="11">
    <source>
        <dbReference type="ARBA" id="ARBA00022989"/>
    </source>
</evidence>
<feature type="disulfide bond" evidence="19">
    <location>
        <begin position="1747"/>
        <end position="1759"/>
    </location>
</feature>
<evidence type="ECO:0000256" key="10">
    <source>
        <dbReference type="ARBA" id="ARBA00022968"/>
    </source>
</evidence>
<dbReference type="GO" id="GO:0006897">
    <property type="term" value="P:endocytosis"/>
    <property type="evidence" value="ECO:0007669"/>
    <property type="project" value="UniProtKB-KW"/>
</dbReference>
<dbReference type="Gene3D" id="4.10.400.10">
    <property type="entry name" value="Low-density Lipoprotein Receptor"/>
    <property type="match status" value="1"/>
</dbReference>
<evidence type="ECO:0000313" key="28">
    <source>
        <dbReference type="EnsemblMetazoa" id="XP_038052119.1"/>
    </source>
</evidence>
<evidence type="ECO:0000259" key="25">
    <source>
        <dbReference type="PROSITE" id="PS50026"/>
    </source>
</evidence>
<evidence type="ECO:0000256" key="7">
    <source>
        <dbReference type="ARBA" id="ARBA00022692"/>
    </source>
</evidence>
<dbReference type="FunFam" id="2.40.10.10:FF:000002">
    <property type="entry name" value="Transmembrane protease serine"/>
    <property type="match status" value="2"/>
</dbReference>
<reference evidence="28" key="1">
    <citation type="submission" date="2022-11" db="UniProtKB">
        <authorList>
            <consortium name="EnsemblMetazoa"/>
        </authorList>
    </citation>
    <scope>IDENTIFICATION</scope>
</reference>
<feature type="disulfide bond" evidence="18">
    <location>
        <begin position="1788"/>
        <end position="1849"/>
    </location>
</feature>
<feature type="repeat" description="LDL-receptor class B" evidence="20">
    <location>
        <begin position="666"/>
        <end position="709"/>
    </location>
</feature>
<evidence type="ECO:0000256" key="23">
    <source>
        <dbReference type="SAM" id="Phobius"/>
    </source>
</evidence>
<dbReference type="InterPro" id="IPR035914">
    <property type="entry name" value="Sperma_CUB_dom_sf"/>
</dbReference>
<proteinExistence type="inferred from homology"/>
<accession>A0A913ZLB2</accession>
<dbReference type="PROSITE" id="PS50038">
    <property type="entry name" value="FZ"/>
    <property type="match status" value="2"/>
</dbReference>
<feature type="compositionally biased region" description="Polar residues" evidence="22">
    <location>
        <begin position="267"/>
        <end position="279"/>
    </location>
</feature>
<feature type="disulfide bond" evidence="18">
    <location>
        <begin position="1188"/>
        <end position="1249"/>
    </location>
</feature>
<feature type="domain" description="EGF-like" evidence="25">
    <location>
        <begin position="800"/>
        <end position="837"/>
    </location>
</feature>
<dbReference type="SMART" id="SM00063">
    <property type="entry name" value="FRI"/>
    <property type="match status" value="1"/>
</dbReference>
<name>A0A913ZLB2_PATMI</name>
<dbReference type="Gene3D" id="1.10.2000.10">
    <property type="entry name" value="Frizzled cysteine-rich domain"/>
    <property type="match status" value="2"/>
</dbReference>
<feature type="domain" description="SEA" evidence="24">
    <location>
        <begin position="125"/>
        <end position="238"/>
    </location>
</feature>
<feature type="disulfide bond" evidence="19">
    <location>
        <begin position="1563"/>
        <end position="1575"/>
    </location>
</feature>
<dbReference type="Gene3D" id="2.60.120.290">
    <property type="entry name" value="Spermadhesin, CUB domain"/>
    <property type="match status" value="1"/>
</dbReference>
<dbReference type="GeneID" id="119724891"/>
<dbReference type="SMART" id="SM00020">
    <property type="entry name" value="Tryp_SPc"/>
    <property type="match status" value="2"/>
</dbReference>
<feature type="disulfide bond" evidence="19">
    <location>
        <begin position="1570"/>
        <end position="1588"/>
    </location>
</feature>
<dbReference type="Pfam" id="PF01392">
    <property type="entry name" value="Fz"/>
    <property type="match status" value="1"/>
</dbReference>
<dbReference type="SUPFAM" id="SSF63825">
    <property type="entry name" value="YWTD domain"/>
    <property type="match status" value="1"/>
</dbReference>
<keyword evidence="15" id="KW-0325">Glycoprotein</keyword>
<dbReference type="InterPro" id="IPR011042">
    <property type="entry name" value="6-blade_b-propeller_TolB-like"/>
</dbReference>
<dbReference type="InterPro" id="IPR036364">
    <property type="entry name" value="SEA_dom_sf"/>
</dbReference>
<comment type="similarity">
    <text evidence="16">Belongs to the peptidase S1 family. CLIP subfamily.</text>
</comment>
<dbReference type="CDD" id="cd00054">
    <property type="entry name" value="EGF_CA"/>
    <property type="match status" value="2"/>
</dbReference>
<dbReference type="SUPFAM" id="SSF50494">
    <property type="entry name" value="Trypsin-like serine proteases"/>
    <property type="match status" value="2"/>
</dbReference>
<feature type="region of interest" description="Disordered" evidence="22">
    <location>
        <begin position="251"/>
        <end position="492"/>
    </location>
</feature>
<dbReference type="InterPro" id="IPR009003">
    <property type="entry name" value="Peptidase_S1_PA"/>
</dbReference>
<dbReference type="Pfam" id="PF00057">
    <property type="entry name" value="Ldl_recept_a"/>
    <property type="match status" value="3"/>
</dbReference>
<dbReference type="CDD" id="cd07066">
    <property type="entry name" value="CRD_FZ"/>
    <property type="match status" value="2"/>
</dbReference>
<evidence type="ECO:0000256" key="12">
    <source>
        <dbReference type="ARBA" id="ARBA00023136"/>
    </source>
</evidence>
<dbReference type="InterPro" id="IPR020067">
    <property type="entry name" value="Frizzled_dom"/>
</dbReference>
<keyword evidence="14" id="KW-0675">Receptor</keyword>
<dbReference type="InterPro" id="IPR036790">
    <property type="entry name" value="Frizzled_dom_sf"/>
</dbReference>
<feature type="disulfide bond" evidence="18">
    <location>
        <begin position="1196"/>
        <end position="1242"/>
    </location>
</feature>
<comment type="caution">
    <text evidence="17">Lacks conserved residue(s) required for the propagation of feature annotation.</text>
</comment>
<dbReference type="Proteomes" id="UP000887568">
    <property type="component" value="Unplaced"/>
</dbReference>
<feature type="compositionally biased region" description="Pro residues" evidence="22">
    <location>
        <begin position="305"/>
        <end position="415"/>
    </location>
</feature>
<dbReference type="Pfam" id="PF00431">
    <property type="entry name" value="CUB"/>
    <property type="match status" value="1"/>
</dbReference>
<dbReference type="RefSeq" id="XP_038052119.1">
    <property type="nucleotide sequence ID" value="XM_038196191.1"/>
</dbReference>
<dbReference type="PROSITE" id="PS00134">
    <property type="entry name" value="TRYPSIN_HIS"/>
    <property type="match status" value="2"/>
</dbReference>
<comment type="subcellular location">
    <subcellularLocation>
        <location evidence="1">Cell membrane</location>
        <topology evidence="1">Single-pass type II membrane protein</topology>
    </subcellularLocation>
    <subcellularLocation>
        <location evidence="2">Secreted</location>
    </subcellularLocation>
</comment>
<dbReference type="GO" id="GO:0006508">
    <property type="term" value="P:proteolysis"/>
    <property type="evidence" value="ECO:0007669"/>
    <property type="project" value="UniProtKB-KW"/>
</dbReference>
<dbReference type="InterPro" id="IPR000859">
    <property type="entry name" value="CUB_dom"/>
</dbReference>
<dbReference type="GO" id="GO:0005509">
    <property type="term" value="F:calcium ion binding"/>
    <property type="evidence" value="ECO:0007669"/>
    <property type="project" value="InterPro"/>
</dbReference>
<dbReference type="PROSITE" id="PS00135">
    <property type="entry name" value="TRYPSIN_SER"/>
    <property type="match status" value="2"/>
</dbReference>
<feature type="compositionally biased region" description="Low complexity" evidence="22">
    <location>
        <begin position="283"/>
        <end position="304"/>
    </location>
</feature>
<dbReference type="PROSITE" id="PS01209">
    <property type="entry name" value="LDLRA_1"/>
    <property type="match status" value="2"/>
</dbReference>
<feature type="domain" description="FZ" evidence="26">
    <location>
        <begin position="1183"/>
        <end position="1299"/>
    </location>
</feature>
<dbReference type="Gene3D" id="2.10.25.10">
    <property type="entry name" value="Laminin"/>
    <property type="match status" value="1"/>
</dbReference>
<dbReference type="Pfam" id="PF00058">
    <property type="entry name" value="Ldl_recept_b"/>
    <property type="match status" value="1"/>
</dbReference>
<keyword evidence="3" id="KW-0964">Secreted</keyword>
<evidence type="ECO:0000313" key="29">
    <source>
        <dbReference type="Proteomes" id="UP000887568"/>
    </source>
</evidence>
<keyword evidence="21" id="KW-0720">Serine protease</keyword>
<evidence type="ECO:0000256" key="20">
    <source>
        <dbReference type="PROSITE-ProRule" id="PRU00461"/>
    </source>
</evidence>
<dbReference type="InterPro" id="IPR023415">
    <property type="entry name" value="LDLR_class-A_CS"/>
</dbReference>
<feature type="compositionally biased region" description="Low complexity" evidence="22">
    <location>
        <begin position="416"/>
        <end position="432"/>
    </location>
</feature>
<evidence type="ECO:0000256" key="6">
    <source>
        <dbReference type="ARBA" id="ARBA00022659"/>
    </source>
</evidence>
<keyword evidence="9" id="KW-0677">Repeat</keyword>
<dbReference type="SMART" id="SM00192">
    <property type="entry name" value="LDLa"/>
    <property type="match status" value="5"/>
</dbReference>
<evidence type="ECO:0000256" key="21">
    <source>
        <dbReference type="RuleBase" id="RU363034"/>
    </source>
</evidence>
<feature type="disulfide bond" evidence="17">
    <location>
        <begin position="516"/>
        <end position="525"/>
    </location>
</feature>
<evidence type="ECO:0000256" key="4">
    <source>
        <dbReference type="ARBA" id="ARBA00022536"/>
    </source>
</evidence>
<dbReference type="OrthoDB" id="9990982at2759"/>
<evidence type="ECO:0000259" key="24">
    <source>
        <dbReference type="PROSITE" id="PS50024"/>
    </source>
</evidence>
<feature type="region of interest" description="Disordered" evidence="22">
    <location>
        <begin position="1"/>
        <end position="23"/>
    </location>
</feature>
<feature type="domain" description="Peptidase S1" evidence="27">
    <location>
        <begin position="1325"/>
        <end position="1557"/>
    </location>
</feature>
<evidence type="ECO:0000256" key="22">
    <source>
        <dbReference type="SAM" id="MobiDB-lite"/>
    </source>
</evidence>
<evidence type="ECO:0000256" key="15">
    <source>
        <dbReference type="ARBA" id="ARBA00023180"/>
    </source>
</evidence>
<keyword evidence="13 17" id="KW-1015">Disulfide bond</keyword>
<feature type="disulfide bond" evidence="19">
    <location>
        <begin position="1582"/>
        <end position="1597"/>
    </location>
</feature>
<dbReference type="CDD" id="cd00112">
    <property type="entry name" value="LDLa"/>
    <property type="match status" value="4"/>
</dbReference>
<dbReference type="InterPro" id="IPR000033">
    <property type="entry name" value="LDLR_classB_rpt"/>
</dbReference>
<keyword evidence="7 23" id="KW-0812">Transmembrane</keyword>
<feature type="disulfide bond" evidence="19">
    <location>
        <begin position="963"/>
        <end position="975"/>
    </location>
</feature>
<dbReference type="EnsemblMetazoa" id="XM_038196191.1">
    <property type="protein sequence ID" value="XP_038052119.1"/>
    <property type="gene ID" value="LOC119724891"/>
</dbReference>
<feature type="disulfide bond" evidence="19">
    <location>
        <begin position="1147"/>
        <end position="1159"/>
    </location>
</feature>
<dbReference type="Gene3D" id="2.40.10.10">
    <property type="entry name" value="Trypsin-like serine proteases"/>
    <property type="match status" value="2"/>
</dbReference>
<evidence type="ECO:0000256" key="8">
    <source>
        <dbReference type="ARBA" id="ARBA00022729"/>
    </source>
</evidence>
<dbReference type="PROSITE" id="PS00022">
    <property type="entry name" value="EGF_1"/>
    <property type="match status" value="2"/>
</dbReference>
<evidence type="ECO:0000256" key="14">
    <source>
        <dbReference type="ARBA" id="ARBA00023170"/>
    </source>
</evidence>
<keyword evidence="21" id="KW-0645">Protease</keyword>
<dbReference type="FunFam" id="2.120.10.30:FF:000241">
    <property type="entry name" value="Low-density lipoprotein receptor-related protein 6"/>
    <property type="match status" value="1"/>
</dbReference>
<feature type="compositionally biased region" description="Polar residues" evidence="22">
    <location>
        <begin position="433"/>
        <end position="484"/>
    </location>
</feature>
<evidence type="ECO:0000256" key="9">
    <source>
        <dbReference type="ARBA" id="ARBA00022737"/>
    </source>
</evidence>
<dbReference type="SUPFAM" id="SSF63501">
    <property type="entry name" value="Frizzled cysteine-rich domain"/>
    <property type="match status" value="2"/>
</dbReference>
<dbReference type="PROSITE" id="PS50026">
    <property type="entry name" value="EGF_3"/>
    <property type="match status" value="2"/>
</dbReference>
<evidence type="ECO:0000256" key="18">
    <source>
        <dbReference type="PROSITE-ProRule" id="PRU00090"/>
    </source>
</evidence>
<evidence type="ECO:0000256" key="17">
    <source>
        <dbReference type="PROSITE-ProRule" id="PRU00076"/>
    </source>
</evidence>
<dbReference type="InterPro" id="IPR043504">
    <property type="entry name" value="Peptidase_S1_PA_chymotrypsin"/>
</dbReference>
<feature type="disulfide bond" evidence="17">
    <location>
        <begin position="827"/>
        <end position="836"/>
    </location>
</feature>
<keyword evidence="29" id="KW-1185">Reference proteome</keyword>
<dbReference type="Gene3D" id="2.120.10.30">
    <property type="entry name" value="TolB, C-terminal domain"/>
    <property type="match status" value="1"/>
</dbReference>
<dbReference type="PROSITE" id="PS50024">
    <property type="entry name" value="SEA"/>
    <property type="match status" value="1"/>
</dbReference>
<dbReference type="InterPro" id="IPR001254">
    <property type="entry name" value="Trypsin_dom"/>
</dbReference>